<evidence type="ECO:0000259" key="4">
    <source>
        <dbReference type="PROSITE" id="PS51898"/>
    </source>
</evidence>
<dbReference type="InterPro" id="IPR002104">
    <property type="entry name" value="Integrase_catalytic"/>
</dbReference>
<dbReference type="PROSITE" id="PS51898">
    <property type="entry name" value="TYR_RECOMBINASE"/>
    <property type="match status" value="1"/>
</dbReference>
<dbReference type="PANTHER" id="PTHR30349:SF41">
    <property type="entry name" value="INTEGRASE_RECOMBINASE PROTEIN MJ0367-RELATED"/>
    <property type="match status" value="1"/>
</dbReference>
<dbReference type="AlphaFoldDB" id="A0A4S4C647"/>
<sequence>MPEYIYSSPFQTYIREVIRQKQSLGYKYDSSARSLHKFDQFCLEYGCTESVLSKELVQAWNQKRPSEAQATLRNRVVVVRQLALYMSRLGIQAYVLPKNTLPKEPRYIPHIFSNEELAALFRQTDACHYRPEVPNRQWIMPLLFRMLYGCGLRISEALHLKMQDVNLDDGVLTIRDGKFNKDRLVPLSQELLQRCHAYVKQVHMFSGADAYFFPNPNGQAVTHNNVYKNFRKFLWRARISHGGWGKGPRIHDFRHTFAVHCLRRWVLEGKDLTAYLPVLKTYLGHHSFSDTSQYLRLAAELYPDITAKVEHAFGHVVYDQIEMEVSINRNSLM</sequence>
<accession>A0A4S4C647</accession>
<dbReference type="Pfam" id="PF00589">
    <property type="entry name" value="Phage_integrase"/>
    <property type="match status" value="1"/>
</dbReference>
<dbReference type="Proteomes" id="UP000310636">
    <property type="component" value="Unassembled WGS sequence"/>
</dbReference>
<dbReference type="RefSeq" id="WP_136368979.1">
    <property type="nucleotide sequence ID" value="NZ_SSOB01000006.1"/>
</dbReference>
<dbReference type="EMBL" id="SSOB01000006">
    <property type="protein sequence ID" value="THF82718.1"/>
    <property type="molecule type" value="Genomic_DNA"/>
</dbReference>
<dbReference type="SUPFAM" id="SSF56349">
    <property type="entry name" value="DNA breaking-rejoining enzymes"/>
    <property type="match status" value="1"/>
</dbReference>
<evidence type="ECO:0000256" key="2">
    <source>
        <dbReference type="ARBA" id="ARBA00023125"/>
    </source>
</evidence>
<dbReference type="Gene3D" id="1.10.443.10">
    <property type="entry name" value="Intergrase catalytic core"/>
    <property type="match status" value="1"/>
</dbReference>
<dbReference type="GO" id="GO:0006310">
    <property type="term" value="P:DNA recombination"/>
    <property type="evidence" value="ECO:0007669"/>
    <property type="project" value="UniProtKB-KW"/>
</dbReference>
<feature type="domain" description="Tyr recombinase" evidence="4">
    <location>
        <begin position="107"/>
        <end position="307"/>
    </location>
</feature>
<keyword evidence="2" id="KW-0238">DNA-binding</keyword>
<comment type="similarity">
    <text evidence="1">Belongs to the 'phage' integrase family.</text>
</comment>
<dbReference type="InterPro" id="IPR050090">
    <property type="entry name" value="Tyrosine_recombinase_XerCD"/>
</dbReference>
<dbReference type="PANTHER" id="PTHR30349">
    <property type="entry name" value="PHAGE INTEGRASE-RELATED"/>
    <property type="match status" value="1"/>
</dbReference>
<evidence type="ECO:0000313" key="5">
    <source>
        <dbReference type="EMBL" id="THF82718.1"/>
    </source>
</evidence>
<dbReference type="GO" id="GO:0003677">
    <property type="term" value="F:DNA binding"/>
    <property type="evidence" value="ECO:0007669"/>
    <property type="project" value="UniProtKB-KW"/>
</dbReference>
<evidence type="ECO:0000313" key="6">
    <source>
        <dbReference type="Proteomes" id="UP000310636"/>
    </source>
</evidence>
<name>A0A4S4C647_9BACL</name>
<proteinExistence type="inferred from homology"/>
<evidence type="ECO:0000256" key="3">
    <source>
        <dbReference type="ARBA" id="ARBA00023172"/>
    </source>
</evidence>
<protein>
    <submittedName>
        <fullName evidence="5">Integrase</fullName>
    </submittedName>
</protein>
<dbReference type="GO" id="GO:0015074">
    <property type="term" value="P:DNA integration"/>
    <property type="evidence" value="ECO:0007669"/>
    <property type="project" value="InterPro"/>
</dbReference>
<reference evidence="5 6" key="1">
    <citation type="submission" date="2019-04" db="EMBL/GenBank/DDBJ databases">
        <title>Cohnella sp. nov. isolated from preserved vegetables.</title>
        <authorList>
            <person name="Lin S.-Y."/>
            <person name="Hung M.-H."/>
            <person name="Young C.-C."/>
        </authorList>
    </citation>
    <scope>NUCLEOTIDE SEQUENCE [LARGE SCALE GENOMIC DNA]</scope>
    <source>
        <strain evidence="5 6">CC-MHH1044</strain>
    </source>
</reference>
<dbReference type="InterPro" id="IPR011010">
    <property type="entry name" value="DNA_brk_join_enz"/>
</dbReference>
<comment type="caution">
    <text evidence="5">The sequence shown here is derived from an EMBL/GenBank/DDBJ whole genome shotgun (WGS) entry which is preliminary data.</text>
</comment>
<dbReference type="OrthoDB" id="9766545at2"/>
<gene>
    <name evidence="5" type="ORF">E6C55_06555</name>
</gene>
<organism evidence="5 6">
    <name type="scientific">Cohnella fermenti</name>
    <dbReference type="NCBI Taxonomy" id="2565925"/>
    <lineage>
        <taxon>Bacteria</taxon>
        <taxon>Bacillati</taxon>
        <taxon>Bacillota</taxon>
        <taxon>Bacilli</taxon>
        <taxon>Bacillales</taxon>
        <taxon>Paenibacillaceae</taxon>
        <taxon>Cohnella</taxon>
    </lineage>
</organism>
<keyword evidence="3" id="KW-0233">DNA recombination</keyword>
<keyword evidence="6" id="KW-1185">Reference proteome</keyword>
<evidence type="ECO:0000256" key="1">
    <source>
        <dbReference type="ARBA" id="ARBA00008857"/>
    </source>
</evidence>
<dbReference type="InterPro" id="IPR013762">
    <property type="entry name" value="Integrase-like_cat_sf"/>
</dbReference>